<dbReference type="InterPro" id="IPR036388">
    <property type="entry name" value="WH-like_DNA-bd_sf"/>
</dbReference>
<keyword evidence="7" id="KW-0808">Transferase</keyword>
<organism evidence="7 8">
    <name type="scientific">Alkalimonas mucilaginosa</name>
    <dbReference type="NCBI Taxonomy" id="3057676"/>
    <lineage>
        <taxon>Bacteria</taxon>
        <taxon>Pseudomonadati</taxon>
        <taxon>Pseudomonadota</taxon>
        <taxon>Gammaproteobacteria</taxon>
        <taxon>Alkalimonas</taxon>
    </lineage>
</organism>
<accession>A0ABU7JGZ7</accession>
<dbReference type="RefSeq" id="WP_330088283.1">
    <property type="nucleotide sequence ID" value="NZ_JAUGZK010000008.1"/>
</dbReference>
<dbReference type="PROSITE" id="PS50949">
    <property type="entry name" value="HTH_GNTR"/>
    <property type="match status" value="1"/>
</dbReference>
<keyword evidence="2" id="KW-0663">Pyridoxal phosphate</keyword>
<dbReference type="PANTHER" id="PTHR46577">
    <property type="entry name" value="HTH-TYPE TRANSCRIPTIONAL REGULATORY PROTEIN GABR"/>
    <property type="match status" value="1"/>
</dbReference>
<name>A0ABU7JGZ7_9GAMM</name>
<dbReference type="SUPFAM" id="SSF46785">
    <property type="entry name" value="Winged helix' DNA-binding domain"/>
    <property type="match status" value="1"/>
</dbReference>
<dbReference type="Gene3D" id="3.40.640.10">
    <property type="entry name" value="Type I PLP-dependent aspartate aminotransferase-like (Major domain)"/>
    <property type="match status" value="1"/>
</dbReference>
<dbReference type="PRINTS" id="PR00035">
    <property type="entry name" value="HTHGNTR"/>
</dbReference>
<comment type="caution">
    <text evidence="7">The sequence shown here is derived from an EMBL/GenBank/DDBJ whole genome shotgun (WGS) entry which is preliminary data.</text>
</comment>
<evidence type="ECO:0000256" key="4">
    <source>
        <dbReference type="ARBA" id="ARBA00023125"/>
    </source>
</evidence>
<keyword evidence="4" id="KW-0238">DNA-binding</keyword>
<gene>
    <name evidence="7" type="ORF">QWF21_11935</name>
</gene>
<evidence type="ECO:0000256" key="3">
    <source>
        <dbReference type="ARBA" id="ARBA00023015"/>
    </source>
</evidence>
<dbReference type="InterPro" id="IPR051446">
    <property type="entry name" value="HTH_trans_reg/aminotransferase"/>
</dbReference>
<evidence type="ECO:0000256" key="5">
    <source>
        <dbReference type="ARBA" id="ARBA00023163"/>
    </source>
</evidence>
<dbReference type="Pfam" id="PF00155">
    <property type="entry name" value="Aminotran_1_2"/>
    <property type="match status" value="1"/>
</dbReference>
<keyword evidence="3" id="KW-0805">Transcription regulation</keyword>
<evidence type="ECO:0000259" key="6">
    <source>
        <dbReference type="PROSITE" id="PS50949"/>
    </source>
</evidence>
<keyword evidence="8" id="KW-1185">Reference proteome</keyword>
<dbReference type="Gene3D" id="1.10.10.10">
    <property type="entry name" value="Winged helix-like DNA-binding domain superfamily/Winged helix DNA-binding domain"/>
    <property type="match status" value="1"/>
</dbReference>
<dbReference type="InterPro" id="IPR000524">
    <property type="entry name" value="Tscrpt_reg_HTH_GntR"/>
</dbReference>
<dbReference type="CDD" id="cd00609">
    <property type="entry name" value="AAT_like"/>
    <property type="match status" value="1"/>
</dbReference>
<dbReference type="CDD" id="cd07377">
    <property type="entry name" value="WHTH_GntR"/>
    <property type="match status" value="1"/>
</dbReference>
<reference evidence="7 8" key="1">
    <citation type="submission" date="2023-06" db="EMBL/GenBank/DDBJ databases">
        <title>Alkalimonas sp., MEB004 an alkaliphilic bacterium isolated from Lonar Lake, India.</title>
        <authorList>
            <person name="Joshi A."/>
            <person name="Thite S."/>
        </authorList>
    </citation>
    <scope>NUCLEOTIDE SEQUENCE [LARGE SCALE GENOMIC DNA]</scope>
    <source>
        <strain evidence="7 8">MEB004</strain>
    </source>
</reference>
<dbReference type="SUPFAM" id="SSF53383">
    <property type="entry name" value="PLP-dependent transferases"/>
    <property type="match status" value="1"/>
</dbReference>
<comment type="similarity">
    <text evidence="1">In the C-terminal section; belongs to the class-I pyridoxal-phosphate-dependent aminotransferase family.</text>
</comment>
<keyword evidence="5" id="KW-0804">Transcription</keyword>
<dbReference type="GO" id="GO:0008483">
    <property type="term" value="F:transaminase activity"/>
    <property type="evidence" value="ECO:0007669"/>
    <property type="project" value="UniProtKB-KW"/>
</dbReference>
<dbReference type="InterPro" id="IPR015424">
    <property type="entry name" value="PyrdxlP-dep_Trfase"/>
</dbReference>
<dbReference type="Proteomes" id="UP001339167">
    <property type="component" value="Unassembled WGS sequence"/>
</dbReference>
<dbReference type="InterPro" id="IPR036390">
    <property type="entry name" value="WH_DNA-bd_sf"/>
</dbReference>
<evidence type="ECO:0000313" key="8">
    <source>
        <dbReference type="Proteomes" id="UP001339167"/>
    </source>
</evidence>
<dbReference type="SMART" id="SM00345">
    <property type="entry name" value="HTH_GNTR"/>
    <property type="match status" value="1"/>
</dbReference>
<dbReference type="InterPro" id="IPR004839">
    <property type="entry name" value="Aminotransferase_I/II_large"/>
</dbReference>
<keyword evidence="7" id="KW-0032">Aminotransferase</keyword>
<protein>
    <submittedName>
        <fullName evidence="7">PLP-dependent aminotransferase family protein</fullName>
    </submittedName>
</protein>
<sequence>MPGTRLCSDALSLSGQGELQQQLYLCLRQQLLSGRWPVGALLPSERQLASDLVLSRTTVQQALQQLVAEGYVEAQQGRGYQIVAALPDHYFTPEPVQASAGAALPMQHYGLSAKGQAHSGRLQPGLANVRPFPFRIWQQLLQRHGNRTALCGMADPLGYQPLRQALAHYLAQSRQLQCDQDNILITTGAQQALFLAARLAAKSHEQVLMESPGYPRLKQALQLAELKVQHLPAAGPDGLDLRQLPTNGKARALFLTPSHQYPCGGIMPLARRLELLHWARQQQCWLVEDDYDSEFQYRHRPIASLQGLAGGEGVLFVGSFSKTLFPAVRLGYLVAPKAQIQTASALLQAVQGDVALLPQAVLADFIIEGHFLRHLRKMRRCYQQQKQYAIPLLQQHFPNATLLAQDAGLHLTLLLPDLADDVALSHKLWQHGFKVQPFSRYCFMHEPKRGLVIGIADANTDSQGAAIEALIPLVKQWLSG</sequence>
<proteinExistence type="inferred from homology"/>
<dbReference type="Pfam" id="PF00392">
    <property type="entry name" value="GntR"/>
    <property type="match status" value="1"/>
</dbReference>
<evidence type="ECO:0000256" key="2">
    <source>
        <dbReference type="ARBA" id="ARBA00022898"/>
    </source>
</evidence>
<dbReference type="PANTHER" id="PTHR46577:SF1">
    <property type="entry name" value="HTH-TYPE TRANSCRIPTIONAL REGULATORY PROTEIN GABR"/>
    <property type="match status" value="1"/>
</dbReference>
<feature type="domain" description="HTH gntR-type" evidence="6">
    <location>
        <begin position="17"/>
        <end position="85"/>
    </location>
</feature>
<dbReference type="EMBL" id="JAUGZK010000008">
    <property type="protein sequence ID" value="MEE2024959.1"/>
    <property type="molecule type" value="Genomic_DNA"/>
</dbReference>
<evidence type="ECO:0000313" key="7">
    <source>
        <dbReference type="EMBL" id="MEE2024959.1"/>
    </source>
</evidence>
<dbReference type="InterPro" id="IPR015421">
    <property type="entry name" value="PyrdxlP-dep_Trfase_major"/>
</dbReference>
<evidence type="ECO:0000256" key="1">
    <source>
        <dbReference type="ARBA" id="ARBA00005384"/>
    </source>
</evidence>